<dbReference type="PANTHER" id="PTHR22950">
    <property type="entry name" value="AMINO ACID TRANSPORTER"/>
    <property type="match status" value="1"/>
</dbReference>
<keyword evidence="4 5" id="KW-0472">Membrane</keyword>
<feature type="transmembrane region" description="Helical" evidence="5">
    <location>
        <begin position="297"/>
        <end position="314"/>
    </location>
</feature>
<comment type="subcellular location">
    <subcellularLocation>
        <location evidence="1">Membrane</location>
        <topology evidence="1">Multi-pass membrane protein</topology>
    </subcellularLocation>
</comment>
<keyword evidence="2 5" id="KW-0812">Transmembrane</keyword>
<dbReference type="InterPro" id="IPR013057">
    <property type="entry name" value="AA_transpt_TM"/>
</dbReference>
<evidence type="ECO:0000256" key="4">
    <source>
        <dbReference type="ARBA" id="ARBA00023136"/>
    </source>
</evidence>
<dbReference type="Pfam" id="PF01490">
    <property type="entry name" value="Aa_trans"/>
    <property type="match status" value="1"/>
</dbReference>
<organism evidence="7 8">
    <name type="scientific">Henosepilachna vigintioctopunctata</name>
    <dbReference type="NCBI Taxonomy" id="420089"/>
    <lineage>
        <taxon>Eukaryota</taxon>
        <taxon>Metazoa</taxon>
        <taxon>Ecdysozoa</taxon>
        <taxon>Arthropoda</taxon>
        <taxon>Hexapoda</taxon>
        <taxon>Insecta</taxon>
        <taxon>Pterygota</taxon>
        <taxon>Neoptera</taxon>
        <taxon>Endopterygota</taxon>
        <taxon>Coleoptera</taxon>
        <taxon>Polyphaga</taxon>
        <taxon>Cucujiformia</taxon>
        <taxon>Coccinelloidea</taxon>
        <taxon>Coccinellidae</taxon>
        <taxon>Epilachninae</taxon>
        <taxon>Epilachnini</taxon>
        <taxon>Henosepilachna</taxon>
    </lineage>
</organism>
<feature type="transmembrane region" description="Helical" evidence="5">
    <location>
        <begin position="253"/>
        <end position="276"/>
    </location>
</feature>
<proteinExistence type="predicted"/>
<keyword evidence="3 5" id="KW-1133">Transmembrane helix</keyword>
<feature type="transmembrane region" description="Helical" evidence="5">
    <location>
        <begin position="113"/>
        <end position="129"/>
    </location>
</feature>
<reference evidence="7 8" key="1">
    <citation type="submission" date="2023-03" db="EMBL/GenBank/DDBJ databases">
        <title>Genome insight into feeding habits of ladybird beetles.</title>
        <authorList>
            <person name="Li H.-S."/>
            <person name="Huang Y.-H."/>
            <person name="Pang H."/>
        </authorList>
    </citation>
    <scope>NUCLEOTIDE SEQUENCE [LARGE SCALE GENOMIC DNA]</scope>
    <source>
        <strain evidence="7">SYSU_2023b</strain>
        <tissue evidence="7">Whole body</tissue>
    </source>
</reference>
<dbReference type="GO" id="GO:0015179">
    <property type="term" value="F:L-amino acid transmembrane transporter activity"/>
    <property type="evidence" value="ECO:0007669"/>
    <property type="project" value="TreeGrafter"/>
</dbReference>
<dbReference type="PANTHER" id="PTHR22950:SF460">
    <property type="entry name" value="PROTON-COUPLED AMINO ACID TRANSPORTER 4-LIKE PROTEIN"/>
    <property type="match status" value="1"/>
</dbReference>
<feature type="transmembrane region" description="Helical" evidence="5">
    <location>
        <begin position="6"/>
        <end position="32"/>
    </location>
</feature>
<feature type="transmembrane region" description="Helical" evidence="5">
    <location>
        <begin position="73"/>
        <end position="93"/>
    </location>
</feature>
<dbReference type="Proteomes" id="UP001431783">
    <property type="component" value="Unassembled WGS sequence"/>
</dbReference>
<comment type="caution">
    <text evidence="7">The sequence shown here is derived from an EMBL/GenBank/DDBJ whole genome shotgun (WGS) entry which is preliminary data.</text>
</comment>
<gene>
    <name evidence="7" type="ORF">WA026_012487</name>
</gene>
<accession>A0AAW1V1I8</accession>
<evidence type="ECO:0000313" key="7">
    <source>
        <dbReference type="EMBL" id="KAK9885719.1"/>
    </source>
</evidence>
<evidence type="ECO:0000313" key="8">
    <source>
        <dbReference type="Proteomes" id="UP001431783"/>
    </source>
</evidence>
<evidence type="ECO:0000256" key="5">
    <source>
        <dbReference type="SAM" id="Phobius"/>
    </source>
</evidence>
<feature type="transmembrane region" description="Helical" evidence="5">
    <location>
        <begin position="141"/>
        <end position="157"/>
    </location>
</feature>
<evidence type="ECO:0000256" key="2">
    <source>
        <dbReference type="ARBA" id="ARBA00022692"/>
    </source>
</evidence>
<evidence type="ECO:0000256" key="1">
    <source>
        <dbReference type="ARBA" id="ARBA00004141"/>
    </source>
</evidence>
<sequence length="387" mass="43368">MPLAFAHAGLAMGFVNTIIVGIICTHSIEILVKSAHMIYQRNRIPAIGFADLAEASFQMGPKLFHRYAQTAKFLINFFLVTDLIGCCAVYVVLVAKNLKQVVDIRTETDYDTRIYMVVLLIPLILINLIKNLKYLSPCSMIANVLMVTGLGITFYFLCQDIPPLDERPQFIEVQQWPLFFGTVIFAMEGIGVVMPLENNMLNPSHFIGCPGILNIGMTILITLYSVTGFLGYLKYGNKTESVITLNLDKHDPLAQSVKLMIAIGIFFTYTIQFYVPMGVIWHYVKTKFSKNLNIAEYALRISLVTFTVLLAIVVPNLGGFISLIGAVTISMLGLVFPALIETATIYENPGFGKFNWRLIKNIFIIFFGFLGFFSGTYVSLKEIFESY</sequence>
<feature type="domain" description="Amino acid transporter transmembrane" evidence="6">
    <location>
        <begin position="1"/>
        <end position="379"/>
    </location>
</feature>
<feature type="transmembrane region" description="Helical" evidence="5">
    <location>
        <begin position="177"/>
        <end position="196"/>
    </location>
</feature>
<feature type="transmembrane region" description="Helical" evidence="5">
    <location>
        <begin position="361"/>
        <end position="380"/>
    </location>
</feature>
<feature type="transmembrane region" description="Helical" evidence="5">
    <location>
        <begin position="208"/>
        <end position="233"/>
    </location>
</feature>
<evidence type="ECO:0000259" key="6">
    <source>
        <dbReference type="Pfam" id="PF01490"/>
    </source>
</evidence>
<dbReference type="EMBL" id="JARQZJ010000096">
    <property type="protein sequence ID" value="KAK9885719.1"/>
    <property type="molecule type" value="Genomic_DNA"/>
</dbReference>
<name>A0AAW1V1I8_9CUCU</name>
<dbReference type="GO" id="GO:0005774">
    <property type="term" value="C:vacuolar membrane"/>
    <property type="evidence" value="ECO:0007669"/>
    <property type="project" value="TreeGrafter"/>
</dbReference>
<protein>
    <recommendedName>
        <fullName evidence="6">Amino acid transporter transmembrane domain-containing protein</fullName>
    </recommendedName>
</protein>
<feature type="transmembrane region" description="Helical" evidence="5">
    <location>
        <begin position="320"/>
        <end position="340"/>
    </location>
</feature>
<dbReference type="AlphaFoldDB" id="A0AAW1V1I8"/>
<keyword evidence="8" id="KW-1185">Reference proteome</keyword>
<evidence type="ECO:0000256" key="3">
    <source>
        <dbReference type="ARBA" id="ARBA00022989"/>
    </source>
</evidence>